<organism evidence="1 2">
    <name type="scientific">Actinomadura logoneensis</name>
    <dbReference type="NCBI Taxonomy" id="2293572"/>
    <lineage>
        <taxon>Bacteria</taxon>
        <taxon>Bacillati</taxon>
        <taxon>Actinomycetota</taxon>
        <taxon>Actinomycetes</taxon>
        <taxon>Streptosporangiales</taxon>
        <taxon>Thermomonosporaceae</taxon>
        <taxon>Actinomadura</taxon>
    </lineage>
</organism>
<keyword evidence="2" id="KW-1185">Reference proteome</keyword>
<evidence type="ECO:0000313" key="1">
    <source>
        <dbReference type="EMBL" id="RFU39427.1"/>
    </source>
</evidence>
<proteinExistence type="predicted"/>
<gene>
    <name evidence="1" type="ORF">DZF91_22415</name>
</gene>
<sequence>MEIDFLDPYIDRMDAEVERRVGVMGDEIKQLLRDTLRQFQRSAGTSAKQNSFSKESATSREAEVQRLVEKQLSSIASGRAKLEPDAVYERFGNIVRYELKQQRSSVSDFSDEQIAKILRSAVLEGFRSRRLHLAHLTKLQRAAETGDFDKISYLLNTAFAEAGLKKIFDCEQFPEYFAFPSSADETAEFEVDEPAWVDELTGQVVRRGRVRVMEVESPIEEVGGDGGTE</sequence>
<accession>A0A372JHF6</accession>
<dbReference type="OrthoDB" id="3540336at2"/>
<evidence type="ECO:0000313" key="2">
    <source>
        <dbReference type="Proteomes" id="UP000261811"/>
    </source>
</evidence>
<dbReference type="RefSeq" id="WP_117359421.1">
    <property type="nucleotide sequence ID" value="NZ_QURH01000338.1"/>
</dbReference>
<dbReference type="Proteomes" id="UP000261811">
    <property type="component" value="Unassembled WGS sequence"/>
</dbReference>
<reference evidence="1 2" key="1">
    <citation type="submission" date="2018-08" db="EMBL/GenBank/DDBJ databases">
        <title>Actinomadura jelena sp. nov., a novel Actinomycete isolated from soil in Chad.</title>
        <authorList>
            <person name="Shi L."/>
        </authorList>
    </citation>
    <scope>NUCLEOTIDE SEQUENCE [LARGE SCALE GENOMIC DNA]</scope>
    <source>
        <strain evidence="1 2">NEAU-G17</strain>
    </source>
</reference>
<dbReference type="AlphaFoldDB" id="A0A372JHF6"/>
<comment type="caution">
    <text evidence="1">The sequence shown here is derived from an EMBL/GenBank/DDBJ whole genome shotgun (WGS) entry which is preliminary data.</text>
</comment>
<dbReference type="EMBL" id="QURH01000338">
    <property type="protein sequence ID" value="RFU39427.1"/>
    <property type="molecule type" value="Genomic_DNA"/>
</dbReference>
<name>A0A372JHF6_9ACTN</name>
<protein>
    <submittedName>
        <fullName evidence="1">Uncharacterized protein</fullName>
    </submittedName>
</protein>